<proteinExistence type="predicted"/>
<gene>
    <name evidence="2" type="ORF">K1X13_14120</name>
</gene>
<feature type="transmembrane region" description="Helical" evidence="1">
    <location>
        <begin position="449"/>
        <end position="468"/>
    </location>
</feature>
<organism evidence="2 3">
    <name type="scientific">Nocardioides jiangsuensis</name>
    <dbReference type="NCBI Taxonomy" id="2866161"/>
    <lineage>
        <taxon>Bacteria</taxon>
        <taxon>Bacillati</taxon>
        <taxon>Actinomycetota</taxon>
        <taxon>Actinomycetes</taxon>
        <taxon>Propionibacteriales</taxon>
        <taxon>Nocardioidaceae</taxon>
        <taxon>Nocardioides</taxon>
    </lineage>
</organism>
<evidence type="ECO:0000256" key="1">
    <source>
        <dbReference type="SAM" id="Phobius"/>
    </source>
</evidence>
<keyword evidence="1" id="KW-0812">Transmembrane</keyword>
<keyword evidence="3" id="KW-1185">Reference proteome</keyword>
<dbReference type="EMBL" id="JAIEZQ010000002">
    <property type="protein sequence ID" value="MBY9075966.1"/>
    <property type="molecule type" value="Genomic_DNA"/>
</dbReference>
<protein>
    <submittedName>
        <fullName evidence="2">Lipase family protein</fullName>
    </submittedName>
</protein>
<reference evidence="2 3" key="1">
    <citation type="submission" date="2021-08" db="EMBL/GenBank/DDBJ databases">
        <title>Nocardioides bacterium WL0053 sp. nov., isolated from the sediment.</title>
        <authorList>
            <person name="Wang L."/>
            <person name="Zhang D."/>
            <person name="Zhang A."/>
        </authorList>
    </citation>
    <scope>NUCLEOTIDE SEQUENCE [LARGE SCALE GENOMIC DNA]</scope>
    <source>
        <strain evidence="2 3">WL0053</strain>
    </source>
</reference>
<dbReference type="Gene3D" id="3.40.50.1820">
    <property type="entry name" value="alpha/beta hydrolase"/>
    <property type="match status" value="1"/>
</dbReference>
<dbReference type="SUPFAM" id="SSF53474">
    <property type="entry name" value="alpha/beta-Hydrolases"/>
    <property type="match status" value="1"/>
</dbReference>
<keyword evidence="1" id="KW-0472">Membrane</keyword>
<dbReference type="Proteomes" id="UP000754710">
    <property type="component" value="Unassembled WGS sequence"/>
</dbReference>
<comment type="caution">
    <text evidence="2">The sequence shown here is derived from an EMBL/GenBank/DDBJ whole genome shotgun (WGS) entry which is preliminary data.</text>
</comment>
<evidence type="ECO:0000313" key="3">
    <source>
        <dbReference type="Proteomes" id="UP000754710"/>
    </source>
</evidence>
<name>A0ABS7RLT6_9ACTN</name>
<keyword evidence="1" id="KW-1133">Transmembrane helix</keyword>
<dbReference type="InterPro" id="IPR029058">
    <property type="entry name" value="AB_hydrolase_fold"/>
</dbReference>
<evidence type="ECO:0000313" key="2">
    <source>
        <dbReference type="EMBL" id="MBY9075966.1"/>
    </source>
</evidence>
<feature type="transmembrane region" description="Helical" evidence="1">
    <location>
        <begin position="426"/>
        <end position="442"/>
    </location>
</feature>
<accession>A0ABS7RLT6</accession>
<sequence>MSATLLYLHGVGQGVRNDRWLSGLNEAWAAAGFDRLDLESRSVAAPDYVDLLKTPPDARVTFPEETFFPSEDRAERLTSITSYAREQRRLGDLASDDAVAGGFGTFGQRITDGAARWAPPVSDLEDADRYLHSKPLRAAVLQRVLSCLGARRDLVVVGHSLGSLVAIDLMAHLPERVRIRRMVTIGSPAGLMPMHRMSPDRLLRSFPHHQVRSWLNVLSRWDAVTGGRGISYLFPAAHDIRVALPPLSHSASAYLAHPVVAGAVADAWSRTVTASVTTGRAVDVRLGDDEKQVLLGVVFAHHTGELIKSKSEKDRVRLALQDVQSGVARLLQEQRLEQGRPVPNALVDLEKAKRPAAPAGWDIETALRSVIVAATTNQVAPYDIDVSPSDLNAVPSVWRDLGFTSAAGGKVRDSLKAAMNEFSSTGWGRFAVGAVGLALLATGPIGLMLAAPAGLAGAAAITASLAAFGPGGMVGGMILAGGLVGSGSVTAATAVLARDVSAQTLETEIVRRMAVGHARKALGLDPDHSSWLVFAEIESYLAAEHARLSPLSDEKSATIRELNRKVRIVRKAIDWMVRHGLTPTVDWCPGLARSR</sequence>
<dbReference type="RefSeq" id="WP_221025655.1">
    <property type="nucleotide sequence ID" value="NZ_JAIEZQ010000002.1"/>
</dbReference>